<dbReference type="RefSeq" id="WP_132867146.1">
    <property type="nucleotide sequence ID" value="NZ_JTJC03000004.1"/>
</dbReference>
<reference evidence="1 2" key="1">
    <citation type="journal article" date="2015" name="Genome Announc.">
        <title>Draft Genome Sequence of the Terrestrial Cyanobacterium Scytonema millei VB511283, Isolated from Eastern India.</title>
        <authorList>
            <person name="Sen D."/>
            <person name="Chandrababunaidu M.M."/>
            <person name="Singh D."/>
            <person name="Sanghi N."/>
            <person name="Ghorai A."/>
            <person name="Mishra G.P."/>
            <person name="Madduluri M."/>
            <person name="Adhikary S.P."/>
            <person name="Tripathy S."/>
        </authorList>
    </citation>
    <scope>NUCLEOTIDE SEQUENCE [LARGE SCALE GENOMIC DNA]</scope>
    <source>
        <strain evidence="1 2">VB511283</strain>
    </source>
</reference>
<dbReference type="Proteomes" id="UP000031532">
    <property type="component" value="Unassembled WGS sequence"/>
</dbReference>
<accession>A0A9X5E6Z7</accession>
<evidence type="ECO:0000313" key="2">
    <source>
        <dbReference type="Proteomes" id="UP000031532"/>
    </source>
</evidence>
<name>A0A9X5E6Z7_9CYAN</name>
<evidence type="ECO:0000313" key="1">
    <source>
        <dbReference type="EMBL" id="NHC36083.1"/>
    </source>
</evidence>
<sequence>MAAICTQNPPLRQLNLGTGGFSQRYALDGSNLHSKPAPTVRAGLAKDTRLTAAICTQNPPLR</sequence>
<organism evidence="1 2">
    <name type="scientific">Scytonema millei VB511283</name>
    <dbReference type="NCBI Taxonomy" id="1245923"/>
    <lineage>
        <taxon>Bacteria</taxon>
        <taxon>Bacillati</taxon>
        <taxon>Cyanobacteriota</taxon>
        <taxon>Cyanophyceae</taxon>
        <taxon>Nostocales</taxon>
        <taxon>Scytonemataceae</taxon>
        <taxon>Scytonema</taxon>
    </lineage>
</organism>
<proteinExistence type="predicted"/>
<comment type="caution">
    <text evidence="1">The sequence shown here is derived from an EMBL/GenBank/DDBJ whole genome shotgun (WGS) entry which is preliminary data.</text>
</comment>
<protein>
    <submittedName>
        <fullName evidence="1">Uncharacterized protein</fullName>
    </submittedName>
</protein>
<keyword evidence="2" id="KW-1185">Reference proteome</keyword>
<dbReference type="AlphaFoldDB" id="A0A9X5E6Z7"/>
<dbReference type="EMBL" id="JTJC03000004">
    <property type="protein sequence ID" value="NHC36083.1"/>
    <property type="molecule type" value="Genomic_DNA"/>
</dbReference>
<gene>
    <name evidence="1" type="ORF">QH73_0015760</name>
</gene>